<dbReference type="AlphaFoldDB" id="A0A0J6G6Z8"/>
<dbReference type="EMBL" id="FNUD01000002">
    <property type="protein sequence ID" value="SEE93412.1"/>
    <property type="molecule type" value="Genomic_DNA"/>
</dbReference>
<dbReference type="Proteomes" id="UP000183613">
    <property type="component" value="Unassembled WGS sequence"/>
</dbReference>
<name>A0A0J6G6Z8_PSEDM</name>
<comment type="caution">
    <text evidence="1">The sequence shown here is derived from an EMBL/GenBank/DDBJ whole genome shotgun (WGS) entry which is preliminary data.</text>
</comment>
<gene>
    <name evidence="1" type="ORF">SAMN04489800_2926</name>
</gene>
<keyword evidence="2" id="KW-1185">Reference proteome</keyword>
<protein>
    <recommendedName>
        <fullName evidence="3">Phage tail protein</fullName>
    </recommendedName>
</protein>
<accession>A0A0J6G6Z8</accession>
<dbReference type="OrthoDB" id="6919261at2"/>
<proteinExistence type="predicted"/>
<evidence type="ECO:0008006" key="3">
    <source>
        <dbReference type="Google" id="ProtNLM"/>
    </source>
</evidence>
<reference evidence="1" key="1">
    <citation type="submission" date="2016-10" db="EMBL/GenBank/DDBJ databases">
        <authorList>
            <person name="Varghese N."/>
            <person name="Submissions S."/>
        </authorList>
    </citation>
    <scope>NUCLEOTIDE SEQUENCE [LARGE SCALE GENOMIC DNA]</scope>
    <source>
        <strain evidence="1">LMG 25555</strain>
    </source>
</reference>
<sequence>MHLSPLNSRRPVSQQTGLNNALSMIEGHHRFLRNNTGDTDDATLQHFAQNLQGVLANNRHFIAHSQMEYQPNGDGTTEGQALHILGYAHAYLATKDQHFLDAAVWHWEAYEAFFYAGQPIPEVPQRRIANWIVNSKEPVLANWPIDAADPTHSGFKGVPFEFTSGALSIPHGEPHWGEYLDKATFAFDGALAWEAVNATVQAVKEDGSIDWDKAGNQFDVDWIIAWTGQKINADGDVLSDGHPLEERGQVQLKNTAVNGEHKLNYATRQPVEHGGYLIPRNAVQHNRPLHVPLPGSVNQMGNAADGEQWYMDACYMLWRITGETRYKKAMDACRFTAHEYTQIDSSDRFFRQSRTELTPYTDGIAYQFSYPSDAAPVISRDSMGYITVDCDQSAQVSLEQQAVWFRISKDSLVRTCYGGVDTFNAPLNAKVDLVVSSSKAEGSGIKYSCALPKSVSNIEVVTHDIPLSSFTRLSKDDGSEYIMADLRAVSHSDDIVSEEGYEPGIFEGRGGNVVSSFFPTDDGWYSVGHWLLPTEKAPLQSITYRADGNFNLRIVDDDGWRWWWMLPATAGAWVTLVIRPEDATLSGYQPGAADRPEPNAPVYTELDGFSVLMDESSDTNLTFSYYCINDVPPAFAAEDGYTLNYRLTIKGQAKFRALVGDCTIVNYRDDSLAYCPGVIPFSNIYAEGTDQIGAWHGMPYPGYQYPLIYCIDPLDEYGPKLNQMVEFLYDSQQWYAQKFGQLGPGASAYVWNRWDNYKYGDPDSWTMYHWGYGTAWSGYQPRAMMGACRGWYELVSQGRAVPPKLKAYAENWLGWLVQFVKASGGILPTDFPMTSVPQPEPDGFTGHVTGLWLAGACLAGLAGCQVAGLDDLIEACVTELQNNYVVTPVPGQPMNGSWSPAVRLGTDNGMFFGFWAGEILRGLGLYILYRNLGPGANIYGAPMPT</sequence>
<evidence type="ECO:0000313" key="2">
    <source>
        <dbReference type="Proteomes" id="UP000183613"/>
    </source>
</evidence>
<dbReference type="RefSeq" id="WP_048358117.1">
    <property type="nucleotide sequence ID" value="NZ_FNUD01000002.1"/>
</dbReference>
<organism evidence="1 2">
    <name type="scientific">Pseudomonas deceptionensis</name>
    <dbReference type="NCBI Taxonomy" id="882211"/>
    <lineage>
        <taxon>Bacteria</taxon>
        <taxon>Pseudomonadati</taxon>
        <taxon>Pseudomonadota</taxon>
        <taxon>Gammaproteobacteria</taxon>
        <taxon>Pseudomonadales</taxon>
        <taxon>Pseudomonadaceae</taxon>
        <taxon>Pseudomonas</taxon>
    </lineage>
</organism>
<evidence type="ECO:0000313" key="1">
    <source>
        <dbReference type="EMBL" id="SEE93412.1"/>
    </source>
</evidence>
<dbReference type="PATRIC" id="fig|882211.3.peg.144"/>